<comment type="function">
    <text evidence="10">Part of the ABC transporter FtsEX involved in asymmetric cellular division facilitating the initiation of sporulation.</text>
</comment>
<feature type="domain" description="ABC3 transporter permease C-terminal" evidence="12">
    <location>
        <begin position="183"/>
        <end position="306"/>
    </location>
</feature>
<evidence type="ECO:0000256" key="9">
    <source>
        <dbReference type="ARBA" id="ARBA00023306"/>
    </source>
</evidence>
<evidence type="ECO:0000256" key="11">
    <source>
        <dbReference type="SAM" id="Phobius"/>
    </source>
</evidence>
<evidence type="ECO:0000256" key="8">
    <source>
        <dbReference type="ARBA" id="ARBA00023136"/>
    </source>
</evidence>
<evidence type="ECO:0000259" key="12">
    <source>
        <dbReference type="Pfam" id="PF02687"/>
    </source>
</evidence>
<reference evidence="14 15" key="1">
    <citation type="journal article" date="2008" name="DNA Res.">
        <title>Complete genome sequence of Finegoldia magna, an anaerobic opportunistic pathogen.</title>
        <authorList>
            <person name="Goto T."/>
            <person name="Yamashita A."/>
            <person name="Hirakawa H."/>
            <person name="Matsutani M."/>
            <person name="Todo K."/>
            <person name="Ohshima K."/>
            <person name="Toh H."/>
            <person name="Miyamoto K."/>
            <person name="Kuhara S."/>
            <person name="Hattori M."/>
            <person name="Shimizu T."/>
            <person name="Akimoto S."/>
        </authorList>
    </citation>
    <scope>NUCLEOTIDE SEQUENCE [LARGE SCALE GENOMIC DNA]</scope>
    <source>
        <strain evidence="15">ATCC 29328 / DSM 20472 / WAL 2508</strain>
    </source>
</reference>
<evidence type="ECO:0000256" key="5">
    <source>
        <dbReference type="ARBA" id="ARBA00022618"/>
    </source>
</evidence>
<dbReference type="InterPro" id="IPR040690">
    <property type="entry name" value="FtsX_ECD"/>
</dbReference>
<keyword evidence="5 10" id="KW-0132">Cell division</keyword>
<dbReference type="Gene3D" id="3.30.70.3040">
    <property type="match status" value="1"/>
</dbReference>
<feature type="domain" description="FtsX extracellular" evidence="13">
    <location>
        <begin position="72"/>
        <end position="160"/>
    </location>
</feature>
<comment type="similarity">
    <text evidence="2 10">Belongs to the ABC-4 integral membrane protein family. FtsX subfamily.</text>
</comment>
<feature type="transmembrane region" description="Helical" evidence="11">
    <location>
        <begin position="179"/>
        <end position="200"/>
    </location>
</feature>
<keyword evidence="4 10" id="KW-1003">Cell membrane</keyword>
<evidence type="ECO:0000256" key="4">
    <source>
        <dbReference type="ARBA" id="ARBA00022475"/>
    </source>
</evidence>
<dbReference type="PIRSF" id="PIRSF003097">
    <property type="entry name" value="FtsX"/>
    <property type="match status" value="1"/>
</dbReference>
<keyword evidence="15" id="KW-1185">Reference proteome</keyword>
<feature type="transmembrane region" description="Helical" evidence="11">
    <location>
        <begin position="35"/>
        <end position="56"/>
    </location>
</feature>
<evidence type="ECO:0000256" key="7">
    <source>
        <dbReference type="ARBA" id="ARBA00022989"/>
    </source>
</evidence>
<dbReference type="InterPro" id="IPR004513">
    <property type="entry name" value="FtsX"/>
</dbReference>
<evidence type="ECO:0000313" key="15">
    <source>
        <dbReference type="Proteomes" id="UP000001319"/>
    </source>
</evidence>
<keyword evidence="8 10" id="KW-0472">Membrane</keyword>
<name>B0S2L2_FINM2</name>
<dbReference type="InterPro" id="IPR058204">
    <property type="entry name" value="FtsX_firmicutes-type"/>
</dbReference>
<dbReference type="EMBL" id="AP008971">
    <property type="protein sequence ID" value="BAG08602.1"/>
    <property type="molecule type" value="Genomic_DNA"/>
</dbReference>
<evidence type="ECO:0000256" key="6">
    <source>
        <dbReference type="ARBA" id="ARBA00022692"/>
    </source>
</evidence>
<feature type="transmembrane region" description="Helical" evidence="11">
    <location>
        <begin position="221"/>
        <end position="251"/>
    </location>
</feature>
<evidence type="ECO:0000259" key="13">
    <source>
        <dbReference type="Pfam" id="PF18075"/>
    </source>
</evidence>
<dbReference type="NCBIfam" id="NF038347">
    <property type="entry name" value="FtsX_Gpos"/>
    <property type="match status" value="1"/>
</dbReference>
<gene>
    <name evidence="14" type="ordered locus">FMG_1184</name>
</gene>
<feature type="transmembrane region" description="Helical" evidence="11">
    <location>
        <begin position="280"/>
        <end position="298"/>
    </location>
</feature>
<dbReference type="eggNOG" id="COG2177">
    <property type="taxonomic scope" value="Bacteria"/>
</dbReference>
<dbReference type="STRING" id="334413.FMG_1184"/>
<evidence type="ECO:0000256" key="3">
    <source>
        <dbReference type="ARBA" id="ARBA00021907"/>
    </source>
</evidence>
<sequence length="306" mass="34332">MLEMKKVECMRRIRVIISTLKEGFVGIWKNRSMGLASLTTISLALLILGSVIISMLTMNQAVKDIEGKVNLVNVYLENGIQEDKTKKIEQFIKQKDGVKDLKYVSNKQAMENFSKSLDDKTLIEGMESAFPASFEVTLKDVNDAEKYVREFQKIDGVEKVSFYKDLIAKISNTSRIVKYAGSIVVAILVLISIINISNTIRLTVYARRKEIAIKKNIGASNLVISAPLVVEGIFFGIIGAVVAFLACYYLYRYGYLRYNKTVYGLISTYLVPPVMIRWDLLKIFISLGIGIGAFGSVLSSKKYLKI</sequence>
<dbReference type="PANTHER" id="PTHR47755">
    <property type="entry name" value="CELL DIVISION PROTEIN FTSX"/>
    <property type="match status" value="1"/>
</dbReference>
<dbReference type="InterPro" id="IPR003838">
    <property type="entry name" value="ABC3_permease_C"/>
</dbReference>
<organism evidence="14 15">
    <name type="scientific">Finegoldia magna (strain ATCC 29328 / DSM 20472 / WAL 2508)</name>
    <name type="common">Peptostreptococcus magnus</name>
    <dbReference type="NCBI Taxonomy" id="334413"/>
    <lineage>
        <taxon>Bacteria</taxon>
        <taxon>Bacillati</taxon>
        <taxon>Bacillota</taxon>
        <taxon>Tissierellia</taxon>
        <taxon>Tissierellales</taxon>
        <taxon>Peptoniphilaceae</taxon>
        <taxon>Finegoldia</taxon>
    </lineage>
</organism>
<evidence type="ECO:0000256" key="2">
    <source>
        <dbReference type="ARBA" id="ARBA00007379"/>
    </source>
</evidence>
<keyword evidence="7 11" id="KW-1133">Transmembrane helix</keyword>
<proteinExistence type="inferred from homology"/>
<keyword evidence="9 10" id="KW-0131">Cell cycle</keyword>
<evidence type="ECO:0000313" key="14">
    <source>
        <dbReference type="EMBL" id="BAG08602.1"/>
    </source>
</evidence>
<evidence type="ECO:0000256" key="10">
    <source>
        <dbReference type="PIRNR" id="PIRNR003097"/>
    </source>
</evidence>
<evidence type="ECO:0000256" key="1">
    <source>
        <dbReference type="ARBA" id="ARBA00004651"/>
    </source>
</evidence>
<dbReference type="AlphaFoldDB" id="B0S2L2"/>
<protein>
    <recommendedName>
        <fullName evidence="3 10">Cell division protein FtsX</fullName>
    </recommendedName>
</protein>
<accession>B0S2L2</accession>
<dbReference type="Pfam" id="PF02687">
    <property type="entry name" value="FtsX"/>
    <property type="match status" value="1"/>
</dbReference>
<dbReference type="HOGENOM" id="CLU_073546_2_1_9"/>
<comment type="subcellular location">
    <subcellularLocation>
        <location evidence="1">Cell membrane</location>
        <topology evidence="1">Multi-pass membrane protein</topology>
    </subcellularLocation>
</comment>
<dbReference type="GO" id="GO:0051301">
    <property type="term" value="P:cell division"/>
    <property type="evidence" value="ECO:0007669"/>
    <property type="project" value="UniProtKB-KW"/>
</dbReference>
<dbReference type="Proteomes" id="UP000001319">
    <property type="component" value="Chromosome"/>
</dbReference>
<dbReference type="Pfam" id="PF18075">
    <property type="entry name" value="FtsX_ECD"/>
    <property type="match status" value="1"/>
</dbReference>
<dbReference type="GO" id="GO:0005886">
    <property type="term" value="C:plasma membrane"/>
    <property type="evidence" value="ECO:0007669"/>
    <property type="project" value="UniProtKB-SubCell"/>
</dbReference>
<keyword evidence="6 11" id="KW-0812">Transmembrane</keyword>
<dbReference type="PANTHER" id="PTHR47755:SF1">
    <property type="entry name" value="CELL DIVISION PROTEIN FTSX"/>
    <property type="match status" value="1"/>
</dbReference>
<dbReference type="KEGG" id="fma:FMG_1184"/>